<dbReference type="Gene3D" id="3.10.350.10">
    <property type="entry name" value="LysM domain"/>
    <property type="match status" value="1"/>
</dbReference>
<dbReference type="Pfam" id="PF00188">
    <property type="entry name" value="CAP"/>
    <property type="match status" value="1"/>
</dbReference>
<evidence type="ECO:0000256" key="1">
    <source>
        <dbReference type="SAM" id="SignalP"/>
    </source>
</evidence>
<comment type="caution">
    <text evidence="3">The sequence shown here is derived from an EMBL/GenBank/DDBJ whole genome shotgun (WGS) entry which is preliminary data.</text>
</comment>
<dbReference type="PROSITE" id="PS51782">
    <property type="entry name" value="LYSM"/>
    <property type="match status" value="1"/>
</dbReference>
<feature type="chain" id="PRO_5047538355" evidence="1">
    <location>
        <begin position="25"/>
        <end position="220"/>
    </location>
</feature>
<sequence>MKFKRLAGLLAFMMLPAAVGTAAAAEPAHPDQHIVKRGDNLWDISVEHYVPLAAIIRANPQIKDPHWIYQGDRINLPMNKSVGVKALDNGDSESSVNQEIVRLVNEERAKQGLAPLTENSELSRVALFKSQDMRDQGYFSHDSPSYGSPFDMMRAFHIDYSYAGENIAAGQTDAQDVMNAWMNSPGHRENIMSPNFTEIGIGYCTGGKMNHYWTQQFIKP</sequence>
<dbReference type="Pfam" id="PF01476">
    <property type="entry name" value="LysM"/>
    <property type="match status" value="1"/>
</dbReference>
<keyword evidence="4" id="KW-1185">Reference proteome</keyword>
<gene>
    <name evidence="3" type="ORF">ACFFJ8_31370</name>
</gene>
<evidence type="ECO:0000313" key="3">
    <source>
        <dbReference type="EMBL" id="MFC0395861.1"/>
    </source>
</evidence>
<dbReference type="NCBIfam" id="TIGR02909">
    <property type="entry name" value="spore_YkwD"/>
    <property type="match status" value="1"/>
</dbReference>
<accession>A0ABV6JJ89</accession>
<dbReference type="InterPro" id="IPR036779">
    <property type="entry name" value="LysM_dom_sf"/>
</dbReference>
<dbReference type="RefSeq" id="WP_256555129.1">
    <property type="nucleotide sequence ID" value="NZ_JANHOF010000002.1"/>
</dbReference>
<dbReference type="SUPFAM" id="SSF55797">
    <property type="entry name" value="PR-1-like"/>
    <property type="match status" value="1"/>
</dbReference>
<dbReference type="SMART" id="SM00257">
    <property type="entry name" value="LysM"/>
    <property type="match status" value="1"/>
</dbReference>
<dbReference type="InterPro" id="IPR018392">
    <property type="entry name" value="LysM"/>
</dbReference>
<dbReference type="CDD" id="cd00118">
    <property type="entry name" value="LysM"/>
    <property type="match status" value="1"/>
</dbReference>
<reference evidence="3 4" key="1">
    <citation type="submission" date="2024-09" db="EMBL/GenBank/DDBJ databases">
        <authorList>
            <person name="Sun Q."/>
            <person name="Mori K."/>
        </authorList>
    </citation>
    <scope>NUCLEOTIDE SEQUENCE [LARGE SCALE GENOMIC DNA]</scope>
    <source>
        <strain evidence="3 4">CCM 4839</strain>
    </source>
</reference>
<dbReference type="PANTHER" id="PTHR31157:SF1">
    <property type="entry name" value="SCP DOMAIN-CONTAINING PROTEIN"/>
    <property type="match status" value="1"/>
</dbReference>
<dbReference type="CDD" id="cd05379">
    <property type="entry name" value="CAP_bacterial"/>
    <property type="match status" value="1"/>
</dbReference>
<dbReference type="PANTHER" id="PTHR31157">
    <property type="entry name" value="SCP DOMAIN-CONTAINING PROTEIN"/>
    <property type="match status" value="1"/>
</dbReference>
<name>A0ABV6JJ89_9BACL</name>
<protein>
    <submittedName>
        <fullName evidence="3">CAP domain-containing protein</fullName>
    </submittedName>
</protein>
<dbReference type="EMBL" id="JBHLVF010000047">
    <property type="protein sequence ID" value="MFC0395861.1"/>
    <property type="molecule type" value="Genomic_DNA"/>
</dbReference>
<feature type="domain" description="LysM" evidence="2">
    <location>
        <begin position="31"/>
        <end position="76"/>
    </location>
</feature>
<dbReference type="SUPFAM" id="SSF54106">
    <property type="entry name" value="LysM domain"/>
    <property type="match status" value="1"/>
</dbReference>
<dbReference type="InterPro" id="IPR014044">
    <property type="entry name" value="CAP_dom"/>
</dbReference>
<feature type="signal peptide" evidence="1">
    <location>
        <begin position="1"/>
        <end position="24"/>
    </location>
</feature>
<dbReference type="InterPro" id="IPR035940">
    <property type="entry name" value="CAP_sf"/>
</dbReference>
<dbReference type="Proteomes" id="UP001589818">
    <property type="component" value="Unassembled WGS sequence"/>
</dbReference>
<dbReference type="Gene3D" id="3.40.33.10">
    <property type="entry name" value="CAP"/>
    <property type="match status" value="1"/>
</dbReference>
<evidence type="ECO:0000313" key="4">
    <source>
        <dbReference type="Proteomes" id="UP001589818"/>
    </source>
</evidence>
<dbReference type="InterPro" id="IPR014258">
    <property type="entry name" value="CAP_domain_YkwD-like"/>
</dbReference>
<evidence type="ECO:0000259" key="2">
    <source>
        <dbReference type="PROSITE" id="PS51782"/>
    </source>
</evidence>
<proteinExistence type="predicted"/>
<keyword evidence="1" id="KW-0732">Signal</keyword>
<organism evidence="3 4">
    <name type="scientific">Paenibacillus mendelii</name>
    <dbReference type="NCBI Taxonomy" id="206163"/>
    <lineage>
        <taxon>Bacteria</taxon>
        <taxon>Bacillati</taxon>
        <taxon>Bacillota</taxon>
        <taxon>Bacilli</taxon>
        <taxon>Bacillales</taxon>
        <taxon>Paenibacillaceae</taxon>
        <taxon>Paenibacillus</taxon>
    </lineage>
</organism>